<accession>A0A101JRV4</accession>
<dbReference type="PANTHER" id="PTHR48098">
    <property type="entry name" value="ENTEROCHELIN ESTERASE-RELATED"/>
    <property type="match status" value="1"/>
</dbReference>
<dbReference type="InterPro" id="IPR029058">
    <property type="entry name" value="AB_hydrolase_fold"/>
</dbReference>
<dbReference type="InterPro" id="IPR050583">
    <property type="entry name" value="Mycobacterial_A85_antigen"/>
</dbReference>
<dbReference type="Pfam" id="PF00756">
    <property type="entry name" value="Esterase"/>
    <property type="match status" value="1"/>
</dbReference>
<dbReference type="Proteomes" id="UP000053244">
    <property type="component" value="Unassembled WGS sequence"/>
</dbReference>
<dbReference type="Gene3D" id="3.40.50.1820">
    <property type="entry name" value="alpha/beta hydrolase"/>
    <property type="match status" value="1"/>
</dbReference>
<comment type="caution">
    <text evidence="2">The sequence shown here is derived from an EMBL/GenBank/DDBJ whole genome shotgun (WGS) entry which is preliminary data.</text>
</comment>
<name>A0A101JRV4_9ACTN</name>
<dbReference type="AlphaFoldDB" id="A0A101JRV4"/>
<proteinExistence type="predicted"/>
<dbReference type="RefSeq" id="WP_067693597.1">
    <property type="nucleotide sequence ID" value="NZ_LLZH01000189.1"/>
</dbReference>
<feature type="signal peptide" evidence="1">
    <location>
        <begin position="1"/>
        <end position="25"/>
    </location>
</feature>
<keyword evidence="3" id="KW-1185">Reference proteome</keyword>
<gene>
    <name evidence="2" type="ORF">ADL15_20745</name>
</gene>
<protein>
    <submittedName>
        <fullName evidence="2">Esterase</fullName>
    </submittedName>
</protein>
<feature type="chain" id="PRO_5007098090" evidence="1">
    <location>
        <begin position="26"/>
        <end position="266"/>
    </location>
</feature>
<evidence type="ECO:0000256" key="1">
    <source>
        <dbReference type="SAM" id="SignalP"/>
    </source>
</evidence>
<dbReference type="SUPFAM" id="SSF53474">
    <property type="entry name" value="alpha/beta-Hydrolases"/>
    <property type="match status" value="1"/>
</dbReference>
<evidence type="ECO:0000313" key="2">
    <source>
        <dbReference type="EMBL" id="KUL31940.1"/>
    </source>
</evidence>
<evidence type="ECO:0000313" key="3">
    <source>
        <dbReference type="Proteomes" id="UP000053244"/>
    </source>
</evidence>
<dbReference type="InterPro" id="IPR000801">
    <property type="entry name" value="Esterase-like"/>
</dbReference>
<dbReference type="GO" id="GO:0016747">
    <property type="term" value="F:acyltransferase activity, transferring groups other than amino-acyl groups"/>
    <property type="evidence" value="ECO:0007669"/>
    <property type="project" value="TreeGrafter"/>
</dbReference>
<organism evidence="2 3">
    <name type="scientific">Actinoplanes awajinensis subsp. mycoplanecinus</name>
    <dbReference type="NCBI Taxonomy" id="135947"/>
    <lineage>
        <taxon>Bacteria</taxon>
        <taxon>Bacillati</taxon>
        <taxon>Actinomycetota</taxon>
        <taxon>Actinomycetes</taxon>
        <taxon>Micromonosporales</taxon>
        <taxon>Micromonosporaceae</taxon>
        <taxon>Actinoplanes</taxon>
    </lineage>
</organism>
<dbReference type="PANTHER" id="PTHR48098:SF1">
    <property type="entry name" value="DIACYLGLYCEROL ACYLTRANSFERASE_MYCOLYLTRANSFERASE AG85A"/>
    <property type="match status" value="1"/>
</dbReference>
<keyword evidence="1" id="KW-0732">Signal</keyword>
<sequence length="266" mass="27900">MRRRTLLTAGAAVASASVAGAWAYAAGRTGVAPLAVPSVPPGRERCELRYSKARGATVDFYTAVPAGHGDGAGLPVCLVLHGGSKRPADFAQLGLGRFLTDAVNRGAPPFVLAGATGDRLSWQPNGTDDPQRMVHEELPAWCAARGYDTGRLAAWGWSMGGYGSLLLAEAFPQFVRAVAAFSPSVVPGDAVFQATGRLTGTPVGLWCGRDDPLYANVRALRRALPALPEVEAFGPGKHNFGYWSTLLPAAFTFLGTRLTSPAPTPR</sequence>
<reference evidence="2 3" key="1">
    <citation type="submission" date="2015-10" db="EMBL/GenBank/DDBJ databases">
        <authorList>
            <person name="Gilbert D.G."/>
        </authorList>
    </citation>
    <scope>NUCLEOTIDE SEQUENCE [LARGE SCALE GENOMIC DNA]</scope>
    <source>
        <strain evidence="2 3">NRRL B-16712</strain>
    </source>
</reference>
<dbReference type="EMBL" id="LLZH01000189">
    <property type="protein sequence ID" value="KUL31940.1"/>
    <property type="molecule type" value="Genomic_DNA"/>
</dbReference>
<dbReference type="OrthoDB" id="3210113at2"/>